<evidence type="ECO:0000313" key="4">
    <source>
        <dbReference type="WBParaSite" id="SPAL_0000954800.1"/>
    </source>
</evidence>
<keyword evidence="3" id="KW-1185">Reference proteome</keyword>
<name>A0A0N5BUM7_STREA</name>
<sequence length="260" mass="30573">MISFKIAFVFLSLLLRYHVDAVWIGEEYWTSIDKFGNILDGRTTDDFVTIDSNKKLKNPGDRIYVAFWILKDSLGNHEAFGTARLYASNKVCGTFLNRQNTREEMCGGFRVLSRHKISGVNPFEFVPVTQVIRPYAVTYRRQQPARIYSYNKYENFIGTANLRNRIVWGIESDSTIIKVEEAATYNDYVQNIEILIKNPSLENVDAIMLEKLRKEREEAERLRRQMEEEERLKNQLEMDTEVHNLSNDDEPIFRHRKVFN</sequence>
<feature type="signal peptide" evidence="2">
    <location>
        <begin position="1"/>
        <end position="21"/>
    </location>
</feature>
<proteinExistence type="predicted"/>
<protein>
    <submittedName>
        <fullName evidence="4">DUF3421 domain-containing protein</fullName>
    </submittedName>
</protein>
<evidence type="ECO:0000313" key="3">
    <source>
        <dbReference type="Proteomes" id="UP000046392"/>
    </source>
</evidence>
<feature type="chain" id="PRO_5005894880" evidence="2">
    <location>
        <begin position="22"/>
        <end position="260"/>
    </location>
</feature>
<dbReference type="WBParaSite" id="SPAL_0000954800.1">
    <property type="protein sequence ID" value="SPAL_0000954800.1"/>
    <property type="gene ID" value="SPAL_0000954800"/>
</dbReference>
<keyword evidence="2" id="KW-0732">Signal</keyword>
<accession>A0A0N5BUM7</accession>
<organism evidence="3 4">
    <name type="scientific">Strongyloides papillosus</name>
    <name type="common">Intestinal threadworm</name>
    <dbReference type="NCBI Taxonomy" id="174720"/>
    <lineage>
        <taxon>Eukaryota</taxon>
        <taxon>Metazoa</taxon>
        <taxon>Ecdysozoa</taxon>
        <taxon>Nematoda</taxon>
        <taxon>Chromadorea</taxon>
        <taxon>Rhabditida</taxon>
        <taxon>Tylenchina</taxon>
        <taxon>Panagrolaimomorpha</taxon>
        <taxon>Strongyloidoidea</taxon>
        <taxon>Strongyloididae</taxon>
        <taxon>Strongyloides</taxon>
    </lineage>
</organism>
<dbReference type="AlphaFoldDB" id="A0A0N5BUM7"/>
<keyword evidence="1" id="KW-0175">Coiled coil</keyword>
<feature type="coiled-coil region" evidence="1">
    <location>
        <begin position="205"/>
        <end position="239"/>
    </location>
</feature>
<evidence type="ECO:0000256" key="2">
    <source>
        <dbReference type="SAM" id="SignalP"/>
    </source>
</evidence>
<dbReference type="Proteomes" id="UP000046392">
    <property type="component" value="Unplaced"/>
</dbReference>
<evidence type="ECO:0000256" key="1">
    <source>
        <dbReference type="SAM" id="Coils"/>
    </source>
</evidence>
<reference evidence="4" key="1">
    <citation type="submission" date="2017-02" db="UniProtKB">
        <authorList>
            <consortium name="WormBaseParasite"/>
        </authorList>
    </citation>
    <scope>IDENTIFICATION</scope>
</reference>